<comment type="similarity">
    <text evidence="1 5">Belongs to the metallo-dependent hydrolases superfamily. NagA family.</text>
</comment>
<feature type="binding site" evidence="7">
    <location>
        <begin position="195"/>
        <end position="196"/>
    </location>
    <ligand>
        <name>substrate</name>
    </ligand>
</feature>
<proteinExistence type="inferred from homology"/>
<keyword evidence="2 8" id="KW-0479">Metal-binding</keyword>
<dbReference type="PIRSF" id="PIRSF038994">
    <property type="entry name" value="NagA"/>
    <property type="match status" value="1"/>
</dbReference>
<evidence type="ECO:0000256" key="4">
    <source>
        <dbReference type="ARBA" id="ARBA00023277"/>
    </source>
</evidence>
<feature type="region of interest" description="Disordered" evidence="9">
    <location>
        <begin position="1"/>
        <end position="20"/>
    </location>
</feature>
<sequence>MTVDGQVIHSITPDESGSDDPTLPLILPGFADLHNHGGAGGAFPTGTLDECRRAALYHRAHGSTTLFASLVSAPGPQLVEQTARLADLADEGLITGVHMEGPFIAACRCGAQDPAAIIPGDPEIFAQVIRAGRGYLRQITFAPETAHALELLDLCAEHGVIASLGHTDADFATTARIIGEAAERGVTVTATHLFNAMPQLHHRNPGPIAALLERAGKGVAGVEIIADGVHLADDTVDFLDSATEHAFLITDAMEAAGKPDGQYILGALDVTVADGIARLTPGPGEEGPGAIAGGTSTIASQVQRHLARGWSLGHAVEMSSARAAAVLGTAAPVLAPGEPATFVLLHPAGGVERCVAAGTDLSPEEEPWRF</sequence>
<dbReference type="GO" id="GO:0046872">
    <property type="term" value="F:metal ion binding"/>
    <property type="evidence" value="ECO:0007669"/>
    <property type="project" value="UniProtKB-KW"/>
</dbReference>
<keyword evidence="12" id="KW-1185">Reference proteome</keyword>
<feature type="binding site" evidence="7">
    <location>
        <position position="203"/>
    </location>
    <ligand>
        <name>substrate</name>
    </ligand>
</feature>
<feature type="domain" description="Amidohydrolase-related" evidence="10">
    <location>
        <begin position="26"/>
        <end position="345"/>
    </location>
</feature>
<keyword evidence="4 5" id="KW-0119">Carbohydrate metabolism</keyword>
<feature type="binding site" evidence="7">
    <location>
        <position position="230"/>
    </location>
    <ligand>
        <name>substrate</name>
    </ligand>
</feature>
<dbReference type="EMBL" id="JAKGSI010000006">
    <property type="protein sequence ID" value="MCF4007590.1"/>
    <property type="molecule type" value="Genomic_DNA"/>
</dbReference>
<dbReference type="Gene3D" id="2.30.40.10">
    <property type="entry name" value="Urease, subunit C, domain 1"/>
    <property type="match status" value="1"/>
</dbReference>
<feature type="active site" description="Proton donor/acceptor" evidence="6">
    <location>
        <position position="251"/>
    </location>
</feature>
<evidence type="ECO:0000256" key="6">
    <source>
        <dbReference type="PIRSR" id="PIRSR038994-1"/>
    </source>
</evidence>
<dbReference type="InterPro" id="IPR003764">
    <property type="entry name" value="GlcNAc_6-P_deAcase"/>
</dbReference>
<dbReference type="AlphaFoldDB" id="A0A9X1QV61"/>
<name>A0A9X1QV61_9CORY</name>
<dbReference type="Pfam" id="PF01979">
    <property type="entry name" value="Amidohydro_1"/>
    <property type="match status" value="1"/>
</dbReference>
<comment type="cofactor">
    <cofactor evidence="8">
        <name>a divalent metal cation</name>
        <dbReference type="ChEBI" id="CHEBI:60240"/>
    </cofactor>
    <text evidence="8">Binds 1 divalent metal cation per subunit.</text>
</comment>
<dbReference type="GO" id="GO:0006046">
    <property type="term" value="P:N-acetylglucosamine catabolic process"/>
    <property type="evidence" value="ECO:0007669"/>
    <property type="project" value="TreeGrafter"/>
</dbReference>
<evidence type="ECO:0000256" key="8">
    <source>
        <dbReference type="PIRSR" id="PIRSR038994-3"/>
    </source>
</evidence>
<dbReference type="InterPro" id="IPR011059">
    <property type="entry name" value="Metal-dep_hydrolase_composite"/>
</dbReference>
<keyword evidence="3 5" id="KW-0378">Hydrolase</keyword>
<dbReference type="PANTHER" id="PTHR11113">
    <property type="entry name" value="N-ACETYLGLUCOSAMINE-6-PHOSPHATE DEACETYLASE"/>
    <property type="match status" value="1"/>
</dbReference>
<dbReference type="Gene3D" id="3.20.20.140">
    <property type="entry name" value="Metal-dependent hydrolases"/>
    <property type="match status" value="1"/>
</dbReference>
<dbReference type="Proteomes" id="UP001139336">
    <property type="component" value="Unassembled WGS sequence"/>
</dbReference>
<evidence type="ECO:0000313" key="11">
    <source>
        <dbReference type="EMBL" id="MCF4007590.1"/>
    </source>
</evidence>
<evidence type="ECO:0000256" key="3">
    <source>
        <dbReference type="ARBA" id="ARBA00022801"/>
    </source>
</evidence>
<evidence type="ECO:0000256" key="2">
    <source>
        <dbReference type="ARBA" id="ARBA00022723"/>
    </source>
</evidence>
<evidence type="ECO:0000313" key="12">
    <source>
        <dbReference type="Proteomes" id="UP001139336"/>
    </source>
</evidence>
<feature type="binding site" evidence="7">
    <location>
        <begin position="291"/>
        <end position="293"/>
    </location>
    <ligand>
        <name>substrate</name>
    </ligand>
</feature>
<dbReference type="InterPro" id="IPR006680">
    <property type="entry name" value="Amidohydro-rel"/>
</dbReference>
<comment type="caution">
    <text evidence="11">The sequence shown here is derived from an EMBL/GenBank/DDBJ whole genome shotgun (WGS) entry which is preliminary data.</text>
</comment>
<reference evidence="11" key="1">
    <citation type="submission" date="2022-01" db="EMBL/GenBank/DDBJ databases">
        <title>Corynebacterium sp. nov isolated from isolated from the feces of the greater white-fronted geese (Anser albifrons) at Poyang Lake, PR China.</title>
        <authorList>
            <person name="Liu Q."/>
        </authorList>
    </citation>
    <scope>NUCLEOTIDE SEQUENCE</scope>
    <source>
        <strain evidence="11">JCM 32435</strain>
    </source>
</reference>
<protein>
    <submittedName>
        <fullName evidence="11">Amidohydrolase family protein</fullName>
    </submittedName>
</protein>
<feature type="binding site" evidence="8">
    <location>
        <position position="166"/>
    </location>
    <ligand>
        <name>Zn(2+)</name>
        <dbReference type="ChEBI" id="CHEBI:29105"/>
    </ligand>
</feature>
<evidence type="ECO:0000256" key="5">
    <source>
        <dbReference type="PIRNR" id="PIRNR038994"/>
    </source>
</evidence>
<evidence type="ECO:0000259" key="10">
    <source>
        <dbReference type="Pfam" id="PF01979"/>
    </source>
</evidence>
<evidence type="ECO:0000256" key="1">
    <source>
        <dbReference type="ARBA" id="ARBA00010716"/>
    </source>
</evidence>
<organism evidence="11 12">
    <name type="scientific">Corynebacterium uropygiale</name>
    <dbReference type="NCBI Taxonomy" id="1775911"/>
    <lineage>
        <taxon>Bacteria</taxon>
        <taxon>Bacillati</taxon>
        <taxon>Actinomycetota</taxon>
        <taxon>Actinomycetes</taxon>
        <taxon>Mycobacteriales</taxon>
        <taxon>Corynebacteriaceae</taxon>
        <taxon>Corynebacterium</taxon>
    </lineage>
</organism>
<accession>A0A9X1QV61</accession>
<dbReference type="InterPro" id="IPR032466">
    <property type="entry name" value="Metal_Hydrolase"/>
</dbReference>
<feature type="binding site" evidence="8">
    <location>
        <position position="100"/>
    </location>
    <ligand>
        <name>Zn(2+)</name>
        <dbReference type="ChEBI" id="CHEBI:29105"/>
    </ligand>
</feature>
<evidence type="ECO:0000256" key="9">
    <source>
        <dbReference type="SAM" id="MobiDB-lite"/>
    </source>
</evidence>
<dbReference type="SUPFAM" id="SSF51556">
    <property type="entry name" value="Metallo-dependent hydrolases"/>
    <property type="match status" value="1"/>
</dbReference>
<dbReference type="PANTHER" id="PTHR11113:SF14">
    <property type="entry name" value="N-ACETYLGLUCOSAMINE-6-PHOSPHATE DEACETYLASE"/>
    <property type="match status" value="1"/>
</dbReference>
<feature type="binding site" evidence="7">
    <location>
        <position position="111"/>
    </location>
    <ligand>
        <name>substrate</name>
    </ligand>
</feature>
<feature type="binding site" evidence="8">
    <location>
        <position position="192"/>
    </location>
    <ligand>
        <name>Zn(2+)</name>
        <dbReference type="ChEBI" id="CHEBI:29105"/>
    </ligand>
</feature>
<dbReference type="GO" id="GO:0008448">
    <property type="term" value="F:N-acetylglucosamine-6-phosphate deacetylase activity"/>
    <property type="evidence" value="ECO:0007669"/>
    <property type="project" value="InterPro"/>
</dbReference>
<evidence type="ECO:0000256" key="7">
    <source>
        <dbReference type="PIRSR" id="PIRSR038994-2"/>
    </source>
</evidence>
<gene>
    <name evidence="11" type="ORF">L1O03_10480</name>
</gene>